<dbReference type="STRING" id="1171373.PACID_24740"/>
<dbReference type="Proteomes" id="UP000000214">
    <property type="component" value="Chromosome"/>
</dbReference>
<dbReference type="KEGG" id="pbo:PACID_24740"/>
<organism evidence="2 3">
    <name type="scientific">Acidipropionibacterium acidipropionici (strain ATCC 4875 / DSM 20272 / JCM 6432 / NBRC 12425 / NCIMB 8070 / 4)</name>
    <name type="common">Propionibacterium acidipropionici</name>
    <dbReference type="NCBI Taxonomy" id="1171373"/>
    <lineage>
        <taxon>Bacteria</taxon>
        <taxon>Bacillati</taxon>
        <taxon>Actinomycetota</taxon>
        <taxon>Actinomycetes</taxon>
        <taxon>Propionibacteriales</taxon>
        <taxon>Propionibacteriaceae</taxon>
        <taxon>Acidipropionibacterium</taxon>
    </lineage>
</organism>
<feature type="region of interest" description="Disordered" evidence="1">
    <location>
        <begin position="16"/>
        <end position="38"/>
    </location>
</feature>
<dbReference type="HOGENOM" id="CLU_3331495_0_0_11"/>
<name>K7SM10_ACIA4</name>
<feature type="compositionally biased region" description="Basic and acidic residues" evidence="1">
    <location>
        <begin position="28"/>
        <end position="38"/>
    </location>
</feature>
<protein>
    <submittedName>
        <fullName evidence="2">Uncharacterized protein</fullName>
    </submittedName>
</protein>
<evidence type="ECO:0000256" key="1">
    <source>
        <dbReference type="SAM" id="MobiDB-lite"/>
    </source>
</evidence>
<evidence type="ECO:0000313" key="2">
    <source>
        <dbReference type="EMBL" id="AFV90250.1"/>
    </source>
</evidence>
<accession>K7SM10</accession>
<gene>
    <name evidence="2" type="ordered locus">PACID_24740</name>
</gene>
<sequence length="38" mass="3892">MVAVAMVNLLRSCAPGAPPGVTGSCCRGDAHDDPRTEH</sequence>
<evidence type="ECO:0000313" key="3">
    <source>
        <dbReference type="Proteomes" id="UP000000214"/>
    </source>
</evidence>
<dbReference type="EMBL" id="CP003493">
    <property type="protein sequence ID" value="AFV90250.1"/>
    <property type="molecule type" value="Genomic_DNA"/>
</dbReference>
<proteinExistence type="predicted"/>
<dbReference type="AlphaFoldDB" id="K7SM10"/>
<reference evidence="2 3" key="1">
    <citation type="journal article" date="2012" name="BMC Genomics">
        <title>The genome sequence of Propionibacterium acidipropionici provides insights into its biotechnological and industrial potential.</title>
        <authorList>
            <person name="Parizzi L.P."/>
            <person name="Grassi M.C."/>
            <person name="Llerena L.A."/>
            <person name="Carazzolle M.F."/>
            <person name="Queiroz V.L."/>
            <person name="Lunardi I."/>
            <person name="Zeidler A.F."/>
            <person name="Teixeira P.J."/>
            <person name="Mieczkowski P."/>
            <person name="Rincones J."/>
            <person name="Pereira G.A."/>
        </authorList>
    </citation>
    <scope>NUCLEOTIDE SEQUENCE [LARGE SCALE GENOMIC DNA]</scope>
    <source>
        <strain evidence="3">ATCC 4875 / DSM 20272 / JCM 6432 / NBRC 12425 / NCIMB 8070</strain>
    </source>
</reference>